<dbReference type="FunCoup" id="A0A316YSE2">
    <property type="interactions" value="325"/>
</dbReference>
<dbReference type="Proteomes" id="UP000245768">
    <property type="component" value="Unassembled WGS sequence"/>
</dbReference>
<keyword evidence="5" id="KW-1185">Reference proteome</keyword>
<feature type="compositionally biased region" description="Basic and acidic residues" evidence="2">
    <location>
        <begin position="263"/>
        <end position="273"/>
    </location>
</feature>
<reference evidence="4 5" key="1">
    <citation type="journal article" date="2018" name="Mol. Biol. Evol.">
        <title>Broad Genomic Sampling Reveals a Smut Pathogenic Ancestry of the Fungal Clade Ustilaginomycotina.</title>
        <authorList>
            <person name="Kijpornyongpan T."/>
            <person name="Mondo S.J."/>
            <person name="Barry K."/>
            <person name="Sandor L."/>
            <person name="Lee J."/>
            <person name="Lipzen A."/>
            <person name="Pangilinan J."/>
            <person name="LaButti K."/>
            <person name="Hainaut M."/>
            <person name="Henrissat B."/>
            <person name="Grigoriev I.V."/>
            <person name="Spatafora J.W."/>
            <person name="Aime M.C."/>
        </authorList>
    </citation>
    <scope>NUCLEOTIDE SEQUENCE [LARGE SCALE GENOMIC DNA]</scope>
    <source>
        <strain evidence="4 5">MCA 4198</strain>
    </source>
</reference>
<dbReference type="RefSeq" id="XP_025379349.1">
    <property type="nucleotide sequence ID" value="XM_025521280.1"/>
</dbReference>
<dbReference type="InterPro" id="IPR037516">
    <property type="entry name" value="Tripartite_DENN"/>
</dbReference>
<sequence>MSKEEAENVKAAPSIEAVPADATKPTSSPVMPALDSSATATSSTLPSGTTTPALPDLTMPDKVVEALRSTSFSASNGLSATDTDAKDKNADKAVILGIAVVDFNHLVGPQVEYAHPKELAEDEELCGKLPFLALPDGSHLSDEDFCYFHIVSKTLHPATVFGISCNRQIASSQLAVRGKEVTRSTVQKAVVVLARDPVFGPIKEKLGVVTRAFFAQGDFGDTDILIEFHATLEAGLRAAKGTIRTNESPVAVSGDTAGEQEGAEAKKASKASDRHDEREAVMYMGTSLRELIFKWRFKTLMLLKLLLLQKKIMFFGYPVERLCTYQYSLVSLVPDLMLALEDSGSPTMDRQSSKRKRAESLKTSDRKSLLRFMGLPLHLFGQGAFFQPYLPLQQIDVASKAESYLVGTTNSIFRQQKEMAVDVVVDLEQTTLEFIDPRLQHIVSLTAADRKWMDEVVNVVLETWNAADPSRPSTMQYSGSDDYLRAKFEEYICAMLSTVKYNEHIGTSTEAPPKSTISTPNLASSSVVLPPLDTAGQQNYPPSTSSSTPAGPPRDVGIEAFGADFVQALKLTKAYALWDATTDPMLCDIVPHKHPCEGRTSTLEDVSLRLTAGFHDLHLDEQLGPTREALGNAWQQGSQTAWKLANKWGNDLAKFRRDQIAKAAEAREGSGQAAAAADVHSPEKGIHHVSSSTTSGGAAAGKEGINTAEVMASAQALQAQAQAAAAQAGTHVRQALGNFGTFWSARQKAWGTPQAPSSTAQAAPTTPAAETSQSPVHAYQPRIPKSPPKGEEQADAQKPTS</sequence>
<feature type="compositionally biased region" description="Polar residues" evidence="2">
    <location>
        <begin position="507"/>
        <end position="527"/>
    </location>
</feature>
<dbReference type="InterPro" id="IPR018307">
    <property type="entry name" value="ABL9/DENND6_dom"/>
</dbReference>
<dbReference type="InParanoid" id="A0A316YSE2"/>
<feature type="region of interest" description="Disordered" evidence="2">
    <location>
        <begin position="343"/>
        <end position="362"/>
    </location>
</feature>
<accession>A0A316YSE2</accession>
<dbReference type="InterPro" id="IPR051731">
    <property type="entry name" value="DENND11/AVL9_GEFs"/>
</dbReference>
<feature type="region of interest" description="Disordered" evidence="2">
    <location>
        <begin position="748"/>
        <end position="801"/>
    </location>
</feature>
<dbReference type="GeneID" id="37043196"/>
<feature type="region of interest" description="Disordered" evidence="2">
    <location>
        <begin position="664"/>
        <end position="700"/>
    </location>
</feature>
<dbReference type="PROSITE" id="PS50211">
    <property type="entry name" value="DENN"/>
    <property type="match status" value="1"/>
</dbReference>
<dbReference type="GO" id="GO:0005737">
    <property type="term" value="C:cytoplasm"/>
    <property type="evidence" value="ECO:0007669"/>
    <property type="project" value="TreeGrafter"/>
</dbReference>
<dbReference type="Pfam" id="PF09794">
    <property type="entry name" value="Avl9"/>
    <property type="match status" value="1"/>
</dbReference>
<evidence type="ECO:0000256" key="2">
    <source>
        <dbReference type="SAM" id="MobiDB-lite"/>
    </source>
</evidence>
<dbReference type="PANTHER" id="PTHR31017">
    <property type="entry name" value="LATE SECRETORY PATHWAY PROTEIN AVL9-RELATED"/>
    <property type="match status" value="1"/>
</dbReference>
<organism evidence="4 5">
    <name type="scientific">Acaromyces ingoldii</name>
    <dbReference type="NCBI Taxonomy" id="215250"/>
    <lineage>
        <taxon>Eukaryota</taxon>
        <taxon>Fungi</taxon>
        <taxon>Dikarya</taxon>
        <taxon>Basidiomycota</taxon>
        <taxon>Ustilaginomycotina</taxon>
        <taxon>Exobasidiomycetes</taxon>
        <taxon>Exobasidiales</taxon>
        <taxon>Cryptobasidiaceae</taxon>
        <taxon>Acaromyces</taxon>
    </lineage>
</organism>
<feature type="region of interest" description="Disordered" evidence="2">
    <location>
        <begin position="1"/>
        <end position="57"/>
    </location>
</feature>
<dbReference type="OrthoDB" id="26278at2759"/>
<comment type="similarity">
    <text evidence="1">Belongs to the AVL9 family.</text>
</comment>
<protein>
    <recommendedName>
        <fullName evidence="3">UDENN domain-containing protein</fullName>
    </recommendedName>
</protein>
<evidence type="ECO:0000256" key="1">
    <source>
        <dbReference type="ARBA" id="ARBA00038178"/>
    </source>
</evidence>
<feature type="region of interest" description="Disordered" evidence="2">
    <location>
        <begin position="507"/>
        <end position="554"/>
    </location>
</feature>
<gene>
    <name evidence="4" type="ORF">FA10DRAFT_265953</name>
</gene>
<feature type="domain" description="UDENN" evidence="3">
    <location>
        <begin position="96"/>
        <end position="587"/>
    </location>
</feature>
<dbReference type="PANTHER" id="PTHR31017:SF1">
    <property type="entry name" value="LATE SECRETORY PATHWAY PROTEIN AVL9 HOMOLOG"/>
    <property type="match status" value="1"/>
</dbReference>
<feature type="compositionally biased region" description="Low complexity" evidence="2">
    <location>
        <begin position="690"/>
        <end position="700"/>
    </location>
</feature>
<evidence type="ECO:0000313" key="5">
    <source>
        <dbReference type="Proteomes" id="UP000245768"/>
    </source>
</evidence>
<dbReference type="AlphaFoldDB" id="A0A316YSE2"/>
<feature type="region of interest" description="Disordered" evidence="2">
    <location>
        <begin position="248"/>
        <end position="273"/>
    </location>
</feature>
<evidence type="ECO:0000313" key="4">
    <source>
        <dbReference type="EMBL" id="PWN92151.1"/>
    </source>
</evidence>
<dbReference type="EMBL" id="KZ819635">
    <property type="protein sequence ID" value="PWN92151.1"/>
    <property type="molecule type" value="Genomic_DNA"/>
</dbReference>
<name>A0A316YSE2_9BASI</name>
<evidence type="ECO:0000259" key="3">
    <source>
        <dbReference type="PROSITE" id="PS50211"/>
    </source>
</evidence>
<proteinExistence type="inferred from homology"/>
<feature type="compositionally biased region" description="Low complexity" evidence="2">
    <location>
        <begin position="752"/>
        <end position="775"/>
    </location>
</feature>
<feature type="compositionally biased region" description="Low complexity" evidence="2">
    <location>
        <begin position="32"/>
        <end position="55"/>
    </location>
</feature>